<feature type="region of interest" description="Disordered" evidence="1">
    <location>
        <begin position="55"/>
        <end position="98"/>
    </location>
</feature>
<feature type="non-terminal residue" evidence="2">
    <location>
        <position position="1"/>
    </location>
</feature>
<accession>A0ABN9WQW7</accession>
<sequence>QGPPPPPPPRRPRASRRASRHGVGRGSAGRPRGRDDGLPVQRGGDVLCYNAHIRGARAEGPPGGQSIRRAARHPRADAGLVPAAREGAARRPPRLPAG</sequence>
<keyword evidence="3" id="KW-1185">Reference proteome</keyword>
<feature type="compositionally biased region" description="Basic residues" evidence="1">
    <location>
        <begin position="10"/>
        <end position="23"/>
    </location>
</feature>
<evidence type="ECO:0000313" key="3">
    <source>
        <dbReference type="Proteomes" id="UP001189429"/>
    </source>
</evidence>
<evidence type="ECO:0000313" key="2">
    <source>
        <dbReference type="EMBL" id="CAK0889102.1"/>
    </source>
</evidence>
<comment type="caution">
    <text evidence="2">The sequence shown here is derived from an EMBL/GenBank/DDBJ whole genome shotgun (WGS) entry which is preliminary data.</text>
</comment>
<feature type="region of interest" description="Disordered" evidence="1">
    <location>
        <begin position="1"/>
        <end position="43"/>
    </location>
</feature>
<evidence type="ECO:0000256" key="1">
    <source>
        <dbReference type="SAM" id="MobiDB-lite"/>
    </source>
</evidence>
<dbReference type="EMBL" id="CAUYUJ010019171">
    <property type="protein sequence ID" value="CAK0889102.1"/>
    <property type="molecule type" value="Genomic_DNA"/>
</dbReference>
<name>A0ABN9WQW7_9DINO</name>
<proteinExistence type="predicted"/>
<organism evidence="2 3">
    <name type="scientific">Prorocentrum cordatum</name>
    <dbReference type="NCBI Taxonomy" id="2364126"/>
    <lineage>
        <taxon>Eukaryota</taxon>
        <taxon>Sar</taxon>
        <taxon>Alveolata</taxon>
        <taxon>Dinophyceae</taxon>
        <taxon>Prorocentrales</taxon>
        <taxon>Prorocentraceae</taxon>
        <taxon>Prorocentrum</taxon>
    </lineage>
</organism>
<gene>
    <name evidence="2" type="ORF">PCOR1329_LOCUS69750</name>
</gene>
<dbReference type="Proteomes" id="UP001189429">
    <property type="component" value="Unassembled WGS sequence"/>
</dbReference>
<feature type="non-terminal residue" evidence="2">
    <location>
        <position position="98"/>
    </location>
</feature>
<protein>
    <submittedName>
        <fullName evidence="2">Uncharacterized protein</fullName>
    </submittedName>
</protein>
<reference evidence="2" key="1">
    <citation type="submission" date="2023-10" db="EMBL/GenBank/DDBJ databases">
        <authorList>
            <person name="Chen Y."/>
            <person name="Shah S."/>
            <person name="Dougan E. K."/>
            <person name="Thang M."/>
            <person name="Chan C."/>
        </authorList>
    </citation>
    <scope>NUCLEOTIDE SEQUENCE [LARGE SCALE GENOMIC DNA]</scope>
</reference>